<reference evidence="1" key="1">
    <citation type="submission" date="2022-10" db="EMBL/GenBank/DDBJ databases">
        <title>Genome Sequence of Xylaria curta.</title>
        <authorList>
            <person name="Buettner E."/>
        </authorList>
    </citation>
    <scope>NUCLEOTIDE SEQUENCE</scope>
    <source>
        <strain evidence="1">Babe10</strain>
    </source>
</reference>
<sequence>MTIPYDLIIAGHVAGPAHITGVEDSIIVVAARQVRMHDCKNVHVYLHCASHPIIEDCSQMAFAPLPLFYGNESTTPETNLWDQVDDFKWLKDVASPNWVILAEDRRIADGVWKDTRIATLPVSYAESLNPHPVFWHYSRLPRGTGHASSLLHLVPALHNSQLGANLAQLSQRIPLPRNASLKRGDFSLLLGEPAVEIRQRGLDEVARALEAVL</sequence>
<proteinExistence type="predicted"/>
<gene>
    <name evidence="1" type="ORF">NUW58_g4601</name>
</gene>
<dbReference type="EMBL" id="JAPDGR010000818">
    <property type="protein sequence ID" value="KAJ2987269.1"/>
    <property type="molecule type" value="Genomic_DNA"/>
</dbReference>
<dbReference type="Proteomes" id="UP001143856">
    <property type="component" value="Unassembled WGS sequence"/>
</dbReference>
<comment type="caution">
    <text evidence="1">The sequence shown here is derived from an EMBL/GenBank/DDBJ whole genome shotgun (WGS) entry which is preliminary data.</text>
</comment>
<organism evidence="1 2">
    <name type="scientific">Xylaria curta</name>
    <dbReference type="NCBI Taxonomy" id="42375"/>
    <lineage>
        <taxon>Eukaryota</taxon>
        <taxon>Fungi</taxon>
        <taxon>Dikarya</taxon>
        <taxon>Ascomycota</taxon>
        <taxon>Pezizomycotina</taxon>
        <taxon>Sordariomycetes</taxon>
        <taxon>Xylariomycetidae</taxon>
        <taxon>Xylariales</taxon>
        <taxon>Xylariaceae</taxon>
        <taxon>Xylaria</taxon>
    </lineage>
</organism>
<keyword evidence="2" id="KW-1185">Reference proteome</keyword>
<evidence type="ECO:0000313" key="2">
    <source>
        <dbReference type="Proteomes" id="UP001143856"/>
    </source>
</evidence>
<name>A0ACC1P7A8_9PEZI</name>
<evidence type="ECO:0000313" key="1">
    <source>
        <dbReference type="EMBL" id="KAJ2987269.1"/>
    </source>
</evidence>
<protein>
    <submittedName>
        <fullName evidence="1">Uncharacterized protein</fullName>
    </submittedName>
</protein>
<accession>A0ACC1P7A8</accession>